<dbReference type="AlphaFoldDB" id="A0A1I7TGG4"/>
<evidence type="ECO:0000313" key="1">
    <source>
        <dbReference type="Proteomes" id="UP000095282"/>
    </source>
</evidence>
<dbReference type="Proteomes" id="UP000095282">
    <property type="component" value="Unplaced"/>
</dbReference>
<dbReference type="WBParaSite" id="Csp11.Scaffold605.g5693.t1">
    <property type="protein sequence ID" value="Csp11.Scaffold605.g5693.t1"/>
    <property type="gene ID" value="Csp11.Scaffold605.g5693"/>
</dbReference>
<name>A0A1I7TGG4_9PELO</name>
<organism evidence="1 2">
    <name type="scientific">Caenorhabditis tropicalis</name>
    <dbReference type="NCBI Taxonomy" id="1561998"/>
    <lineage>
        <taxon>Eukaryota</taxon>
        <taxon>Metazoa</taxon>
        <taxon>Ecdysozoa</taxon>
        <taxon>Nematoda</taxon>
        <taxon>Chromadorea</taxon>
        <taxon>Rhabditida</taxon>
        <taxon>Rhabditina</taxon>
        <taxon>Rhabditomorpha</taxon>
        <taxon>Rhabditoidea</taxon>
        <taxon>Rhabditidae</taxon>
        <taxon>Peloderinae</taxon>
        <taxon>Caenorhabditis</taxon>
    </lineage>
</organism>
<protein>
    <submittedName>
        <fullName evidence="2">FTH domain-containing protein</fullName>
    </submittedName>
</protein>
<keyword evidence="1" id="KW-1185">Reference proteome</keyword>
<proteinExistence type="predicted"/>
<sequence length="271" mass="31772">MKSQKEKAEKLGPAGTTTVNKCEEQMRKLYHVVLAYVLEKNNEDPPYTHQIQLRSRTFQSDYKEIPEWISIEKVEYQKSLIEAKDYLIKRFFSNKNLVIKVLKIEDITYLDKISASKISAETIDIGQFSNHEALWNSRNLIVRRTSDFDDFIDNLHLFKTKNFYFKDTWMELNVTMCQKLLRVLQGNVGARHLKITIRNEQNAAFLLDEIGLMPRAKYGEIPKLLCTKYPKCVILPKNLDQEINVYVTTDVVYNRCIHFKVNAKRNASLVR</sequence>
<dbReference type="PANTHER" id="PTHR31379">
    <property type="entry name" value="F-BOX C PROTEIN-RELATED-RELATED"/>
    <property type="match status" value="1"/>
</dbReference>
<dbReference type="PANTHER" id="PTHR31379:SF1">
    <property type="entry name" value="F-BOX C PROTEIN-RELATED"/>
    <property type="match status" value="1"/>
</dbReference>
<dbReference type="InterPro" id="IPR021942">
    <property type="entry name" value="DUF3557"/>
</dbReference>
<evidence type="ECO:0000313" key="2">
    <source>
        <dbReference type="WBParaSite" id="Csp11.Scaffold605.g5693.t1"/>
    </source>
</evidence>
<accession>A0A1I7TGG4</accession>
<reference evidence="2" key="1">
    <citation type="submission" date="2016-11" db="UniProtKB">
        <authorList>
            <consortium name="WormBaseParasite"/>
        </authorList>
    </citation>
    <scope>IDENTIFICATION</scope>
</reference>